<evidence type="ECO:0000313" key="4">
    <source>
        <dbReference type="Ensembl" id="ENSLOCP00000007958.1"/>
    </source>
</evidence>
<feature type="domain" description="SEA" evidence="3">
    <location>
        <begin position="174"/>
        <end position="281"/>
    </location>
</feature>
<dbReference type="STRING" id="7918.ENSLOCP00000007958"/>
<keyword evidence="2" id="KW-0732">Signal</keyword>
<dbReference type="Ensembl" id="ENSLOCT00000007968.1">
    <property type="protein sequence ID" value="ENSLOCP00000007958.1"/>
    <property type="gene ID" value="ENSLOCG00000006588.1"/>
</dbReference>
<protein>
    <recommendedName>
        <fullName evidence="3">SEA domain-containing protein</fullName>
    </recommendedName>
</protein>
<feature type="compositionally biased region" description="Low complexity" evidence="1">
    <location>
        <begin position="122"/>
        <end position="169"/>
    </location>
</feature>
<dbReference type="Gene3D" id="3.30.70.960">
    <property type="entry name" value="SEA domain"/>
    <property type="match status" value="1"/>
</dbReference>
<feature type="region of interest" description="Disordered" evidence="1">
    <location>
        <begin position="19"/>
        <end position="169"/>
    </location>
</feature>
<feature type="compositionally biased region" description="Polar residues" evidence="1">
    <location>
        <begin position="51"/>
        <end position="60"/>
    </location>
</feature>
<evidence type="ECO:0000256" key="2">
    <source>
        <dbReference type="SAM" id="SignalP"/>
    </source>
</evidence>
<dbReference type="PROSITE" id="PS50024">
    <property type="entry name" value="SEA"/>
    <property type="match status" value="1"/>
</dbReference>
<name>W5MHU9_LEPOC</name>
<dbReference type="Proteomes" id="UP000018468">
    <property type="component" value="Linkage group LG9"/>
</dbReference>
<dbReference type="eggNOG" id="ENOG502S9SA">
    <property type="taxonomic scope" value="Eukaryota"/>
</dbReference>
<sequence>MWIRSSLCLLFAAACVLPTSTPDSGSTTSAATTASRLAESSTSGAGVTAPPTGTQANVTSAAGDPHLTQTPGGTSAVSTQTTPGSGAPAQTTASAVTTHPQATPGRTSSDSPTGSREQGIPSTTSSVSVASTAALTTLPGAAQTTPSTATANTTGATAPPGGTTGAATATGIPAPAVRQLSFSLDQTFIPQLSDNTSPEFQGLARNISAELNKVYSAKFNEIFLGSVVRHLRNGSIVADVELQFRSQASAPSPQEVKVTLQGAVQSGSFPLPVNTSTIQAQ</sequence>
<reference evidence="5" key="1">
    <citation type="submission" date="2011-12" db="EMBL/GenBank/DDBJ databases">
        <title>The Draft Genome of Lepisosteus oculatus.</title>
        <authorList>
            <consortium name="The Broad Institute Genome Assembly &amp; Analysis Group"/>
            <consortium name="Computational R&amp;D Group"/>
            <consortium name="and Sequencing Platform"/>
            <person name="Di Palma F."/>
            <person name="Alfoldi J."/>
            <person name="Johnson J."/>
            <person name="Berlin A."/>
            <person name="Gnerre S."/>
            <person name="Jaffe D."/>
            <person name="MacCallum I."/>
            <person name="Young S."/>
            <person name="Walker B.J."/>
            <person name="Lander E.S."/>
            <person name="Lindblad-Toh K."/>
        </authorList>
    </citation>
    <scope>NUCLEOTIDE SEQUENCE [LARGE SCALE GENOMIC DNA]</scope>
</reference>
<dbReference type="Bgee" id="ENSLOCG00000006588">
    <property type="expression patterns" value="Expressed in zone of skin and 5 other cell types or tissues"/>
</dbReference>
<feature type="compositionally biased region" description="Polar residues" evidence="1">
    <location>
        <begin position="67"/>
        <end position="116"/>
    </location>
</feature>
<dbReference type="SUPFAM" id="SSF82671">
    <property type="entry name" value="SEA domain"/>
    <property type="match status" value="1"/>
</dbReference>
<dbReference type="InterPro" id="IPR036364">
    <property type="entry name" value="SEA_dom_sf"/>
</dbReference>
<reference evidence="4" key="3">
    <citation type="submission" date="2025-09" db="UniProtKB">
        <authorList>
            <consortium name="Ensembl"/>
        </authorList>
    </citation>
    <scope>IDENTIFICATION</scope>
</reference>
<dbReference type="InterPro" id="IPR000082">
    <property type="entry name" value="SEA_dom"/>
</dbReference>
<dbReference type="EMBL" id="AHAT01039383">
    <property type="status" value="NOT_ANNOTATED_CDS"/>
    <property type="molecule type" value="Genomic_DNA"/>
</dbReference>
<dbReference type="EMBL" id="AHAT01039384">
    <property type="status" value="NOT_ANNOTATED_CDS"/>
    <property type="molecule type" value="Genomic_DNA"/>
</dbReference>
<accession>W5MHU9</accession>
<dbReference type="Pfam" id="PF01390">
    <property type="entry name" value="SEA"/>
    <property type="match status" value="1"/>
</dbReference>
<dbReference type="AlphaFoldDB" id="W5MHU9"/>
<evidence type="ECO:0000256" key="1">
    <source>
        <dbReference type="SAM" id="MobiDB-lite"/>
    </source>
</evidence>
<reference evidence="4" key="2">
    <citation type="submission" date="2025-08" db="UniProtKB">
        <authorList>
            <consortium name="Ensembl"/>
        </authorList>
    </citation>
    <scope>IDENTIFICATION</scope>
</reference>
<feature type="signal peptide" evidence="2">
    <location>
        <begin position="1"/>
        <end position="18"/>
    </location>
</feature>
<proteinExistence type="predicted"/>
<feature type="compositionally biased region" description="Low complexity" evidence="1">
    <location>
        <begin position="19"/>
        <end position="43"/>
    </location>
</feature>
<dbReference type="InParanoid" id="W5MHU9"/>
<evidence type="ECO:0000259" key="3">
    <source>
        <dbReference type="PROSITE" id="PS50024"/>
    </source>
</evidence>
<dbReference type="PROSITE" id="PS51257">
    <property type="entry name" value="PROKAR_LIPOPROTEIN"/>
    <property type="match status" value="1"/>
</dbReference>
<dbReference type="GeneTree" id="ENSGT00740000115955"/>
<dbReference type="HOGENOM" id="CLU_992224_0_0_1"/>
<organism evidence="4 5">
    <name type="scientific">Lepisosteus oculatus</name>
    <name type="common">Spotted gar</name>
    <dbReference type="NCBI Taxonomy" id="7918"/>
    <lineage>
        <taxon>Eukaryota</taxon>
        <taxon>Metazoa</taxon>
        <taxon>Chordata</taxon>
        <taxon>Craniata</taxon>
        <taxon>Vertebrata</taxon>
        <taxon>Euteleostomi</taxon>
        <taxon>Actinopterygii</taxon>
        <taxon>Neopterygii</taxon>
        <taxon>Holostei</taxon>
        <taxon>Semionotiformes</taxon>
        <taxon>Lepisosteidae</taxon>
        <taxon>Lepisosteus</taxon>
    </lineage>
</organism>
<dbReference type="EMBL" id="AHAT01039382">
    <property type="status" value="NOT_ANNOTATED_CDS"/>
    <property type="molecule type" value="Genomic_DNA"/>
</dbReference>
<feature type="chain" id="PRO_5004866104" description="SEA domain-containing protein" evidence="2">
    <location>
        <begin position="19"/>
        <end position="281"/>
    </location>
</feature>
<keyword evidence="5" id="KW-1185">Reference proteome</keyword>
<evidence type="ECO:0000313" key="5">
    <source>
        <dbReference type="Proteomes" id="UP000018468"/>
    </source>
</evidence>